<organism evidence="1 2">
    <name type="scientific">Flemingia macrophylla</name>
    <dbReference type="NCBI Taxonomy" id="520843"/>
    <lineage>
        <taxon>Eukaryota</taxon>
        <taxon>Viridiplantae</taxon>
        <taxon>Streptophyta</taxon>
        <taxon>Embryophyta</taxon>
        <taxon>Tracheophyta</taxon>
        <taxon>Spermatophyta</taxon>
        <taxon>Magnoliopsida</taxon>
        <taxon>eudicotyledons</taxon>
        <taxon>Gunneridae</taxon>
        <taxon>Pentapetalae</taxon>
        <taxon>rosids</taxon>
        <taxon>fabids</taxon>
        <taxon>Fabales</taxon>
        <taxon>Fabaceae</taxon>
        <taxon>Papilionoideae</taxon>
        <taxon>50 kb inversion clade</taxon>
        <taxon>NPAAA clade</taxon>
        <taxon>indigoferoid/millettioid clade</taxon>
        <taxon>Phaseoleae</taxon>
        <taxon>Flemingia</taxon>
    </lineage>
</organism>
<dbReference type="AlphaFoldDB" id="A0ABD1M835"/>
<accession>A0ABD1M835</accession>
<sequence length="49" mass="5467">MLTKSTNISSNLGQDSIKRFSSALAVEGALVSEDIFSQSKSKFRLYKWP</sequence>
<protein>
    <submittedName>
        <fullName evidence="1">Uncharacterized protein</fullName>
    </submittedName>
</protein>
<evidence type="ECO:0000313" key="2">
    <source>
        <dbReference type="Proteomes" id="UP001603857"/>
    </source>
</evidence>
<dbReference type="Proteomes" id="UP001603857">
    <property type="component" value="Unassembled WGS sequence"/>
</dbReference>
<name>A0ABD1M835_9FABA</name>
<dbReference type="EMBL" id="JBGMDY010000006">
    <property type="protein sequence ID" value="KAL2331235.1"/>
    <property type="molecule type" value="Genomic_DNA"/>
</dbReference>
<keyword evidence="2" id="KW-1185">Reference proteome</keyword>
<comment type="caution">
    <text evidence="1">The sequence shown here is derived from an EMBL/GenBank/DDBJ whole genome shotgun (WGS) entry which is preliminary data.</text>
</comment>
<reference evidence="1 2" key="1">
    <citation type="submission" date="2024-08" db="EMBL/GenBank/DDBJ databases">
        <title>Insights into the chromosomal genome structure of Flemingia macrophylla.</title>
        <authorList>
            <person name="Ding Y."/>
            <person name="Zhao Y."/>
            <person name="Bi W."/>
            <person name="Wu M."/>
            <person name="Zhao G."/>
            <person name="Gong Y."/>
            <person name="Li W."/>
            <person name="Zhang P."/>
        </authorList>
    </citation>
    <scope>NUCLEOTIDE SEQUENCE [LARGE SCALE GENOMIC DNA]</scope>
    <source>
        <strain evidence="1">DYQJB</strain>
        <tissue evidence="1">Leaf</tissue>
    </source>
</reference>
<gene>
    <name evidence="1" type="ORF">Fmac_018816</name>
</gene>
<proteinExistence type="predicted"/>
<evidence type="ECO:0000313" key="1">
    <source>
        <dbReference type="EMBL" id="KAL2331235.1"/>
    </source>
</evidence>